<feature type="compositionally biased region" description="Basic residues" evidence="1">
    <location>
        <begin position="40"/>
        <end position="65"/>
    </location>
</feature>
<evidence type="ECO:0000256" key="1">
    <source>
        <dbReference type="SAM" id="MobiDB-lite"/>
    </source>
</evidence>
<sequence>MWSENENKTAACLAVRARRVHAAPTRNTNTTFPPPFLSARARRVRSPAPRSRRRRSEGRGTRTRCCRLDSSRRYQPSIPQTTRAGIASPLPYPASISPACAWTVARVQLDPASRCPRVRHRASIPRPSPAGARSSHCARLRPQRPQPRCPSPLPKSPSLQTTATCASRPGCGCSGPCRRTTGSGWRLCRMCLHARGGTWSRRMRFYCGCAGGRMPRPRRR</sequence>
<dbReference type="AlphaFoldDB" id="A0AAD7ATI2"/>
<dbReference type="EMBL" id="JARIHO010000001">
    <property type="protein sequence ID" value="KAJ7367589.1"/>
    <property type="molecule type" value="Genomic_DNA"/>
</dbReference>
<proteinExistence type="predicted"/>
<feature type="region of interest" description="Disordered" evidence="1">
    <location>
        <begin position="114"/>
        <end position="163"/>
    </location>
</feature>
<feature type="compositionally biased region" description="Pro residues" evidence="1">
    <location>
        <begin position="144"/>
        <end position="155"/>
    </location>
</feature>
<organism evidence="2 3">
    <name type="scientific">Mycena albidolilacea</name>
    <dbReference type="NCBI Taxonomy" id="1033008"/>
    <lineage>
        <taxon>Eukaryota</taxon>
        <taxon>Fungi</taxon>
        <taxon>Dikarya</taxon>
        <taxon>Basidiomycota</taxon>
        <taxon>Agaricomycotina</taxon>
        <taxon>Agaricomycetes</taxon>
        <taxon>Agaricomycetidae</taxon>
        <taxon>Agaricales</taxon>
        <taxon>Marasmiineae</taxon>
        <taxon>Mycenaceae</taxon>
        <taxon>Mycena</taxon>
    </lineage>
</organism>
<name>A0AAD7ATI2_9AGAR</name>
<gene>
    <name evidence="2" type="ORF">DFH08DRAFT_828889</name>
</gene>
<evidence type="ECO:0000313" key="2">
    <source>
        <dbReference type="EMBL" id="KAJ7367589.1"/>
    </source>
</evidence>
<comment type="caution">
    <text evidence="2">The sequence shown here is derived from an EMBL/GenBank/DDBJ whole genome shotgun (WGS) entry which is preliminary data.</text>
</comment>
<keyword evidence="3" id="KW-1185">Reference proteome</keyword>
<dbReference type="Proteomes" id="UP001218218">
    <property type="component" value="Unassembled WGS sequence"/>
</dbReference>
<reference evidence="2" key="1">
    <citation type="submission" date="2023-03" db="EMBL/GenBank/DDBJ databases">
        <title>Massive genome expansion in bonnet fungi (Mycena s.s.) driven by repeated elements and novel gene families across ecological guilds.</title>
        <authorList>
            <consortium name="Lawrence Berkeley National Laboratory"/>
            <person name="Harder C.B."/>
            <person name="Miyauchi S."/>
            <person name="Viragh M."/>
            <person name="Kuo A."/>
            <person name="Thoen E."/>
            <person name="Andreopoulos B."/>
            <person name="Lu D."/>
            <person name="Skrede I."/>
            <person name="Drula E."/>
            <person name="Henrissat B."/>
            <person name="Morin E."/>
            <person name="Kohler A."/>
            <person name="Barry K."/>
            <person name="LaButti K."/>
            <person name="Morin E."/>
            <person name="Salamov A."/>
            <person name="Lipzen A."/>
            <person name="Mereny Z."/>
            <person name="Hegedus B."/>
            <person name="Baldrian P."/>
            <person name="Stursova M."/>
            <person name="Weitz H."/>
            <person name="Taylor A."/>
            <person name="Grigoriev I.V."/>
            <person name="Nagy L.G."/>
            <person name="Martin F."/>
            <person name="Kauserud H."/>
        </authorList>
    </citation>
    <scope>NUCLEOTIDE SEQUENCE</scope>
    <source>
        <strain evidence="2">CBHHK002</strain>
    </source>
</reference>
<accession>A0AAD7ATI2</accession>
<feature type="region of interest" description="Disordered" evidence="1">
    <location>
        <begin position="24"/>
        <end position="70"/>
    </location>
</feature>
<protein>
    <submittedName>
        <fullName evidence="2">Uncharacterized protein</fullName>
    </submittedName>
</protein>
<evidence type="ECO:0000313" key="3">
    <source>
        <dbReference type="Proteomes" id="UP001218218"/>
    </source>
</evidence>